<evidence type="ECO:0000256" key="3">
    <source>
        <dbReference type="ARBA" id="ARBA00012681"/>
    </source>
</evidence>
<evidence type="ECO:0000259" key="6">
    <source>
        <dbReference type="Pfam" id="PF00291"/>
    </source>
</evidence>
<dbReference type="CDD" id="cd01561">
    <property type="entry name" value="CBS_like"/>
    <property type="match status" value="1"/>
</dbReference>
<organism evidence="7 8">
    <name type="scientific">Xenorhabdus yunnanensis</name>
    <dbReference type="NCBI Taxonomy" id="3025878"/>
    <lineage>
        <taxon>Bacteria</taxon>
        <taxon>Pseudomonadati</taxon>
        <taxon>Pseudomonadota</taxon>
        <taxon>Gammaproteobacteria</taxon>
        <taxon>Enterobacterales</taxon>
        <taxon>Morganellaceae</taxon>
        <taxon>Xenorhabdus</taxon>
    </lineage>
</organism>
<dbReference type="Gene3D" id="3.40.50.1100">
    <property type="match status" value="2"/>
</dbReference>
<gene>
    <name evidence="7" type="ORF">PSI23_02950</name>
</gene>
<dbReference type="RefSeq" id="WP_273553672.1">
    <property type="nucleotide sequence ID" value="NZ_JAQRFI010000004.1"/>
</dbReference>
<evidence type="ECO:0000256" key="1">
    <source>
        <dbReference type="ARBA" id="ARBA00001933"/>
    </source>
</evidence>
<comment type="catalytic activity">
    <reaction evidence="5">
        <text>O-acetyl-L-serine + hydrogen sulfide = L-cysteine + acetate</text>
        <dbReference type="Rhea" id="RHEA:14829"/>
        <dbReference type="ChEBI" id="CHEBI:29919"/>
        <dbReference type="ChEBI" id="CHEBI:30089"/>
        <dbReference type="ChEBI" id="CHEBI:35235"/>
        <dbReference type="ChEBI" id="CHEBI:58340"/>
        <dbReference type="EC" id="2.5.1.47"/>
    </reaction>
</comment>
<evidence type="ECO:0000313" key="8">
    <source>
        <dbReference type="Proteomes" id="UP001217178"/>
    </source>
</evidence>
<evidence type="ECO:0000256" key="2">
    <source>
        <dbReference type="ARBA" id="ARBA00004962"/>
    </source>
</evidence>
<comment type="caution">
    <text evidence="7">The sequence shown here is derived from an EMBL/GenBank/DDBJ whole genome shotgun (WGS) entry which is preliminary data.</text>
</comment>
<dbReference type="InterPro" id="IPR050214">
    <property type="entry name" value="Cys_Synth/Cystath_Beta-Synth"/>
</dbReference>
<dbReference type="Proteomes" id="UP001217178">
    <property type="component" value="Unassembled WGS sequence"/>
</dbReference>
<dbReference type="SUPFAM" id="SSF53686">
    <property type="entry name" value="Tryptophan synthase beta subunit-like PLP-dependent enzymes"/>
    <property type="match status" value="1"/>
</dbReference>
<keyword evidence="4" id="KW-0663">Pyridoxal phosphate</keyword>
<keyword evidence="8" id="KW-1185">Reference proteome</keyword>
<evidence type="ECO:0000256" key="4">
    <source>
        <dbReference type="ARBA" id="ARBA00022898"/>
    </source>
</evidence>
<proteinExistence type="predicted"/>
<comment type="pathway">
    <text evidence="2">Amino-acid biosynthesis; L-cysteine biosynthesis; L-cysteine from L-serine: step 2/2.</text>
</comment>
<evidence type="ECO:0000313" key="7">
    <source>
        <dbReference type="EMBL" id="MDC9588299.1"/>
    </source>
</evidence>
<reference evidence="7 8" key="1">
    <citation type="submission" date="2023-02" db="EMBL/GenBank/DDBJ databases">
        <title>Entomopathogenic bacteria.</title>
        <authorList>
            <person name="Machado R.A."/>
        </authorList>
    </citation>
    <scope>NUCLEOTIDE SEQUENCE [LARGE SCALE GENOMIC DNA]</scope>
    <source>
        <strain evidence="7 8">XENO-10</strain>
    </source>
</reference>
<name>A0ABT5LEG8_9GAMM</name>
<dbReference type="EC" id="2.5.1.47" evidence="3"/>
<dbReference type="InterPro" id="IPR001926">
    <property type="entry name" value="TrpB-like_PALP"/>
</dbReference>
<dbReference type="InterPro" id="IPR036052">
    <property type="entry name" value="TrpB-like_PALP_sf"/>
</dbReference>
<dbReference type="Pfam" id="PF00291">
    <property type="entry name" value="PALP"/>
    <property type="match status" value="1"/>
</dbReference>
<evidence type="ECO:0000256" key="5">
    <source>
        <dbReference type="ARBA" id="ARBA00047931"/>
    </source>
</evidence>
<protein>
    <recommendedName>
        <fullName evidence="3">cysteine synthase</fullName>
        <ecNumber evidence="3">2.5.1.47</ecNumber>
    </recommendedName>
</protein>
<dbReference type="InterPro" id="IPR001216">
    <property type="entry name" value="P-phosphate_BS"/>
</dbReference>
<accession>A0ABT5LEG8</accession>
<dbReference type="PANTHER" id="PTHR10314">
    <property type="entry name" value="CYSTATHIONINE BETA-SYNTHASE"/>
    <property type="match status" value="1"/>
</dbReference>
<feature type="domain" description="Tryptophan synthase beta chain-like PALP" evidence="6">
    <location>
        <begin position="13"/>
        <end position="289"/>
    </location>
</feature>
<comment type="cofactor">
    <cofactor evidence="1">
        <name>pyridoxal 5'-phosphate</name>
        <dbReference type="ChEBI" id="CHEBI:597326"/>
    </cofactor>
</comment>
<sequence length="324" mass="35522">MNITCKKNNVGILNLIGTTPVVNILTSVYPDSDIRIKLESYNPGGSIKDRVALKIITDAELSGKLTPGDELVEATSGNTGIGIAWIGHLKGYKVTIVTHDRISKEKLLLLKYYGANIIIMPSDAGANSEDNYVEVAKRYANQKGRYFCNQFFNYSNVMAHYSSTAPELWLQGGLNADAIVCGVGSGGTLMGIHKYFREKGSQARFIVADPIGSIYQQYFSGVEYHPVPWSIEGIGSNFIPGIIKKDAVDDIYAISDEEAFSACRLTRYHDSIDIGLSSGAVVAAAIKEIHKNPKCKIMCISPDSGERYISKFQQQDIKNEKSKC</sequence>
<dbReference type="EMBL" id="JAQRFI010000004">
    <property type="protein sequence ID" value="MDC9588299.1"/>
    <property type="molecule type" value="Genomic_DNA"/>
</dbReference>
<dbReference type="PROSITE" id="PS00901">
    <property type="entry name" value="CYS_SYNTHASE"/>
    <property type="match status" value="1"/>
</dbReference>